<keyword evidence="11" id="KW-1185">Reference proteome</keyword>
<evidence type="ECO:0000256" key="8">
    <source>
        <dbReference type="SAM" id="Phobius"/>
    </source>
</evidence>
<feature type="transmembrane region" description="Helical" evidence="8">
    <location>
        <begin position="301"/>
        <end position="322"/>
    </location>
</feature>
<evidence type="ECO:0000256" key="5">
    <source>
        <dbReference type="ARBA" id="ARBA00022692"/>
    </source>
</evidence>
<dbReference type="InterPro" id="IPR032805">
    <property type="entry name" value="Wax_synthase_dom"/>
</dbReference>
<evidence type="ECO:0000259" key="9">
    <source>
        <dbReference type="Pfam" id="PF13813"/>
    </source>
</evidence>
<feature type="transmembrane region" description="Helical" evidence="8">
    <location>
        <begin position="234"/>
        <end position="253"/>
    </location>
</feature>
<dbReference type="PANTHER" id="PTHR31595:SF57">
    <property type="entry name" value="OS04G0481900 PROTEIN"/>
    <property type="match status" value="1"/>
</dbReference>
<organism evidence="10 11">
    <name type="scientific">Drechslerella stenobrocha 248</name>
    <dbReference type="NCBI Taxonomy" id="1043628"/>
    <lineage>
        <taxon>Eukaryota</taxon>
        <taxon>Fungi</taxon>
        <taxon>Dikarya</taxon>
        <taxon>Ascomycota</taxon>
        <taxon>Pezizomycotina</taxon>
        <taxon>Orbiliomycetes</taxon>
        <taxon>Orbiliales</taxon>
        <taxon>Orbiliaceae</taxon>
        <taxon>Drechslerella</taxon>
    </lineage>
</organism>
<name>W7IF54_9PEZI</name>
<dbReference type="GO" id="GO:0006629">
    <property type="term" value="P:lipid metabolic process"/>
    <property type="evidence" value="ECO:0007669"/>
    <property type="project" value="InterPro"/>
</dbReference>
<sequence>MLFATPLVPNNVQHFPRSPTYDHHGLALEDRQTFFLVPLSIALQIITLAIIGPLPKSSSIRTLLPAAAVPIILGLGIQAVLRCHHLTSPVINFGYGTAAVCLTLQGVDLLLVIPSRYDAPLTDVIKIPACPVDPANPTWRQRFDWASACYRNPRMLLTPFEPSLLRRRRARMAQLSRSQFLRRAAVKLVLLWILVDLLLAYIRWEIWFGSASHAFASPGTVLLNGLRTPLGASAIWMSVDGLHTLAALFMVGFGGDDHREWPNLFGIWTEEWYTIADFWAVAWHGLFRQQFVFLTQTAKSLLPRIFVPFIFSGMLHFAGMYVQSRDGFGTAAFLIVQPVGIIVQQAVIGKDVKWWMKPLVWITTMVWLIATAYHFIKLYASGGMYDIEPIPISFLCWSGLVEGPVWRWDGILQHFKS</sequence>
<dbReference type="EMBL" id="KI966408">
    <property type="protein sequence ID" value="EWC47705.1"/>
    <property type="molecule type" value="Genomic_DNA"/>
</dbReference>
<keyword evidence="7 8" id="KW-0472">Membrane</keyword>
<evidence type="ECO:0000256" key="1">
    <source>
        <dbReference type="ARBA" id="ARBA00004141"/>
    </source>
</evidence>
<evidence type="ECO:0000313" key="11">
    <source>
        <dbReference type="Proteomes" id="UP000024837"/>
    </source>
</evidence>
<evidence type="ECO:0000256" key="3">
    <source>
        <dbReference type="ARBA" id="ARBA00007282"/>
    </source>
</evidence>
<evidence type="ECO:0000256" key="4">
    <source>
        <dbReference type="ARBA" id="ARBA00022679"/>
    </source>
</evidence>
<keyword evidence="5 8" id="KW-0812">Transmembrane</keyword>
<feature type="transmembrane region" description="Helical" evidence="8">
    <location>
        <begin position="359"/>
        <end position="376"/>
    </location>
</feature>
<dbReference type="PANTHER" id="PTHR31595">
    <property type="entry name" value="LONG-CHAIN-ALCOHOL O-FATTY-ACYLTRANSFERASE 3-RELATED"/>
    <property type="match status" value="1"/>
</dbReference>
<dbReference type="OrthoDB" id="1077582at2759"/>
<evidence type="ECO:0000256" key="2">
    <source>
        <dbReference type="ARBA" id="ARBA00005179"/>
    </source>
</evidence>
<feature type="transmembrane region" description="Helical" evidence="8">
    <location>
        <begin position="328"/>
        <end position="347"/>
    </location>
</feature>
<keyword evidence="6 8" id="KW-1133">Transmembrane helix</keyword>
<comment type="similarity">
    <text evidence="3">Belongs to the wax synthase family.</text>
</comment>
<feature type="domain" description="Wax synthase" evidence="9">
    <location>
        <begin position="261"/>
        <end position="333"/>
    </location>
</feature>
<dbReference type="Proteomes" id="UP000024837">
    <property type="component" value="Unassembled WGS sequence"/>
</dbReference>
<protein>
    <recommendedName>
        <fullName evidence="9">Wax synthase domain-containing protein</fullName>
    </recommendedName>
</protein>
<feature type="transmembrane region" description="Helical" evidence="8">
    <location>
        <begin position="33"/>
        <end position="51"/>
    </location>
</feature>
<keyword evidence="4" id="KW-0808">Transferase</keyword>
<proteinExistence type="inferred from homology"/>
<accession>W7IF54</accession>
<dbReference type="InterPro" id="IPR044851">
    <property type="entry name" value="Wax_synthase"/>
</dbReference>
<gene>
    <name evidence="10" type="ORF">DRE_02905</name>
</gene>
<feature type="transmembrane region" description="Helical" evidence="8">
    <location>
        <begin position="93"/>
        <end position="113"/>
    </location>
</feature>
<dbReference type="Pfam" id="PF13813">
    <property type="entry name" value="MBOAT_2"/>
    <property type="match status" value="1"/>
</dbReference>
<comment type="subcellular location">
    <subcellularLocation>
        <location evidence="1">Membrane</location>
        <topology evidence="1">Multi-pass membrane protein</topology>
    </subcellularLocation>
</comment>
<dbReference type="GO" id="GO:0008374">
    <property type="term" value="F:O-acyltransferase activity"/>
    <property type="evidence" value="ECO:0007669"/>
    <property type="project" value="InterPro"/>
</dbReference>
<dbReference type="AlphaFoldDB" id="W7IF54"/>
<feature type="transmembrane region" description="Helical" evidence="8">
    <location>
        <begin position="184"/>
        <end position="204"/>
    </location>
</feature>
<feature type="transmembrane region" description="Helical" evidence="8">
    <location>
        <begin position="63"/>
        <end position="81"/>
    </location>
</feature>
<reference evidence="10 11" key="1">
    <citation type="submission" date="2013-05" db="EMBL/GenBank/DDBJ databases">
        <title>Drechslerella stenobrocha genome reveals carnivorous origination and mechanical trapping mechanism of predatory fungi.</title>
        <authorList>
            <person name="Liu X."/>
            <person name="Zhang W."/>
            <person name="Liu K."/>
        </authorList>
    </citation>
    <scope>NUCLEOTIDE SEQUENCE [LARGE SCALE GENOMIC DNA]</scope>
    <source>
        <strain evidence="10 11">248</strain>
    </source>
</reference>
<comment type="pathway">
    <text evidence="2">Secondary metabolite biosynthesis.</text>
</comment>
<evidence type="ECO:0000313" key="10">
    <source>
        <dbReference type="EMBL" id="EWC47705.1"/>
    </source>
</evidence>
<dbReference type="HOGENOM" id="CLU_653858_0_0_1"/>
<evidence type="ECO:0000256" key="7">
    <source>
        <dbReference type="ARBA" id="ARBA00023136"/>
    </source>
</evidence>
<dbReference type="GO" id="GO:0016020">
    <property type="term" value="C:membrane"/>
    <property type="evidence" value="ECO:0007669"/>
    <property type="project" value="UniProtKB-SubCell"/>
</dbReference>
<evidence type="ECO:0000256" key="6">
    <source>
        <dbReference type="ARBA" id="ARBA00022989"/>
    </source>
</evidence>